<organism evidence="2 3">
    <name type="scientific">Cercophora samala</name>
    <dbReference type="NCBI Taxonomy" id="330535"/>
    <lineage>
        <taxon>Eukaryota</taxon>
        <taxon>Fungi</taxon>
        <taxon>Dikarya</taxon>
        <taxon>Ascomycota</taxon>
        <taxon>Pezizomycotina</taxon>
        <taxon>Sordariomycetes</taxon>
        <taxon>Sordariomycetidae</taxon>
        <taxon>Sordariales</taxon>
        <taxon>Lasiosphaeriaceae</taxon>
        <taxon>Cercophora</taxon>
    </lineage>
</organism>
<reference evidence="2" key="1">
    <citation type="submission" date="2023-06" db="EMBL/GenBank/DDBJ databases">
        <title>Genome-scale phylogeny and comparative genomics of the fungal order Sordariales.</title>
        <authorList>
            <consortium name="Lawrence Berkeley National Laboratory"/>
            <person name="Hensen N."/>
            <person name="Bonometti L."/>
            <person name="Westerberg I."/>
            <person name="Brannstrom I.O."/>
            <person name="Guillou S."/>
            <person name="Cros-Aarteil S."/>
            <person name="Calhoun S."/>
            <person name="Haridas S."/>
            <person name="Kuo A."/>
            <person name="Mondo S."/>
            <person name="Pangilinan J."/>
            <person name="Riley R."/>
            <person name="Labutti K."/>
            <person name="Andreopoulos B."/>
            <person name="Lipzen A."/>
            <person name="Chen C."/>
            <person name="Yanf M."/>
            <person name="Daum C."/>
            <person name="Ng V."/>
            <person name="Clum A."/>
            <person name="Steindorff A."/>
            <person name="Ohm R."/>
            <person name="Martin F."/>
            <person name="Silar P."/>
            <person name="Natvig D."/>
            <person name="Lalanne C."/>
            <person name="Gautier V."/>
            <person name="Ament-Velasquez S.L."/>
            <person name="Kruys A."/>
            <person name="Hutchinson M.I."/>
            <person name="Powell A.J."/>
            <person name="Barry K."/>
            <person name="Miller A.N."/>
            <person name="Grigoriev I.V."/>
            <person name="Debuchy R."/>
            <person name="Gladieux P."/>
            <person name="Thoren M.H."/>
            <person name="Johannesson H."/>
        </authorList>
    </citation>
    <scope>NUCLEOTIDE SEQUENCE</scope>
    <source>
        <strain evidence="2">CBS 307.81</strain>
    </source>
</reference>
<feature type="compositionally biased region" description="Low complexity" evidence="1">
    <location>
        <begin position="110"/>
        <end position="119"/>
    </location>
</feature>
<feature type="compositionally biased region" description="Basic and acidic residues" evidence="1">
    <location>
        <begin position="284"/>
        <end position="296"/>
    </location>
</feature>
<dbReference type="Proteomes" id="UP001174997">
    <property type="component" value="Unassembled WGS sequence"/>
</dbReference>
<gene>
    <name evidence="2" type="ORF">QBC41DRAFT_104912</name>
</gene>
<feature type="region of interest" description="Disordered" evidence="1">
    <location>
        <begin position="348"/>
        <end position="379"/>
    </location>
</feature>
<dbReference type="AlphaFoldDB" id="A0AA40DEE5"/>
<dbReference type="GO" id="GO:0016071">
    <property type="term" value="P:mRNA metabolic process"/>
    <property type="evidence" value="ECO:0007669"/>
    <property type="project" value="UniProtKB-ARBA"/>
</dbReference>
<sequence>MLQQQQRQPHEQLRAKHTPGRRRPKRPGNSPALKTYASENDVPSDVCEPVDLSIPLTPQKSVSNSPAPVSSQAQPNQSGKPKGRNANNKPRPKSGPSTSPVPARQGRNSPPELAPAKAAGLPAAYAGATFHASPAPASLPIPSFLAAKALDSPGIKDTGRVGSEPSPPATDTEAATPRQRIMSAEITREESPLDFFFKAHRAEKESEARRASTANISIPPSGMYSPPAQPQSPLAPRTVPNGIDARRQQRPVYQRNGSSGISTSELDGNPRAPIGPAFSTPYNDRLRAAGRIHEKQANSPQSAIHQQQHQQQQFRPPQQSSPADATERLKQFLAIGSQPPIKLDFTKATAQQKTQGPPKPVTLEYTRSGPAPDIPRQYPVAGYARPEYSRPAEFSDAEDHLRRVLKIDRLNIGGARLQTNYQSS</sequence>
<feature type="compositionally biased region" description="Basic residues" evidence="1">
    <location>
        <begin position="15"/>
        <end position="26"/>
    </location>
</feature>
<feature type="compositionally biased region" description="Low complexity" evidence="1">
    <location>
        <begin position="299"/>
        <end position="322"/>
    </location>
</feature>
<feature type="compositionally biased region" description="Basic and acidic residues" evidence="1">
    <location>
        <begin position="200"/>
        <end position="210"/>
    </location>
</feature>
<feature type="compositionally biased region" description="Polar residues" evidence="1">
    <location>
        <begin position="255"/>
        <end position="266"/>
    </location>
</feature>
<dbReference type="EMBL" id="JAULSY010000004">
    <property type="protein sequence ID" value="KAK0673950.1"/>
    <property type="molecule type" value="Genomic_DNA"/>
</dbReference>
<name>A0AA40DEE5_9PEZI</name>
<protein>
    <submittedName>
        <fullName evidence="2">Uncharacterized protein</fullName>
    </submittedName>
</protein>
<dbReference type="Pfam" id="PF15365">
    <property type="entry name" value="PNRC"/>
    <property type="match status" value="1"/>
</dbReference>
<comment type="caution">
    <text evidence="2">The sequence shown here is derived from an EMBL/GenBank/DDBJ whole genome shotgun (WGS) entry which is preliminary data.</text>
</comment>
<evidence type="ECO:0000313" key="3">
    <source>
        <dbReference type="Proteomes" id="UP001174997"/>
    </source>
</evidence>
<feature type="region of interest" description="Disordered" evidence="1">
    <location>
        <begin position="199"/>
        <end position="328"/>
    </location>
</feature>
<feature type="region of interest" description="Disordered" evidence="1">
    <location>
        <begin position="1"/>
        <end position="119"/>
    </location>
</feature>
<evidence type="ECO:0000313" key="2">
    <source>
        <dbReference type="EMBL" id="KAK0673950.1"/>
    </source>
</evidence>
<feature type="region of interest" description="Disordered" evidence="1">
    <location>
        <begin position="153"/>
        <end position="178"/>
    </location>
</feature>
<proteinExistence type="predicted"/>
<evidence type="ECO:0000256" key="1">
    <source>
        <dbReference type="SAM" id="MobiDB-lite"/>
    </source>
</evidence>
<dbReference type="InterPro" id="IPR028322">
    <property type="entry name" value="PNRC-like_rgn"/>
</dbReference>
<feature type="compositionally biased region" description="Polar residues" evidence="1">
    <location>
        <begin position="56"/>
        <end position="79"/>
    </location>
</feature>
<accession>A0AA40DEE5</accession>
<keyword evidence="3" id="KW-1185">Reference proteome</keyword>